<dbReference type="SMART" id="SM00177">
    <property type="entry name" value="ARF"/>
    <property type="match status" value="1"/>
</dbReference>
<evidence type="ECO:0000256" key="2">
    <source>
        <dbReference type="ARBA" id="ARBA00022741"/>
    </source>
</evidence>
<dbReference type="InterPro" id="IPR018247">
    <property type="entry name" value="EF_Hand_1_Ca_BS"/>
</dbReference>
<proteinExistence type="predicted"/>
<dbReference type="InterPro" id="IPR027417">
    <property type="entry name" value="P-loop_NTPase"/>
</dbReference>
<dbReference type="GO" id="GO:0005509">
    <property type="term" value="F:calcium ion binding"/>
    <property type="evidence" value="ECO:0007669"/>
    <property type="project" value="InterPro"/>
</dbReference>
<dbReference type="Gene3D" id="1.10.238.10">
    <property type="entry name" value="EF-hand"/>
    <property type="match status" value="1"/>
</dbReference>
<sequence>MKETDRKPQRAKALRSGVAALSCGSSSLIVVQIHASPRYPSPRPAPFDDPLVSPRGDENNPSFDLGVGCNSSQMREVVPNGSSAHMIDKQVKSRLNVEVPLNADELEKVFDTLDTDGNGYLTLNEFSSGFSTFPHCFFTDLRPSKGRSEAMSQSQWETKLVASEDEEEKHFCMLMESLGASNVFEDPSEVRSLWAQLSRDEPHLLSNFEEFLARVTVQIKDANQEKREMESAMRRKAATHDDEIQSLYEEMEQQIKDEKDRILLQDSEQFLTRSQDLAVQLSNKESELDQLFQKQSRLERQCTELHSEQHVTKEENVKLRQTNEELVSELDLTNQELALAQEQLGQLHEQSSRLQQQKEMEMYRITEGLQREQASLIKQLDLLRYLGATYQDLFPHSEEVRGIPRAAKDAPPASRPAPLWTPSQGEAAEGRKGGRSRGHLQRIISIEEDPLPQLLQAAPPLQTWSRAEAARDKDAPTSPRGQPVGKETSFKEEAAILPPDRLFKIILVGNSSVGKTSLLKRFCDDCFHPGTSATVGVDYSVKTILVDNSQVALQMWDTAGQERYRSITKQFFRKADGVVVMYDITSELTFTGVRQWLTSVQEDADEEIPVMILGNKTDKEREREVQTAAGVRLAKDGQFIFYECSACSGHNVMESMVHMARILKEQEDRAKEKTVLLAHSPSQKTRACC</sequence>
<feature type="region of interest" description="Disordered" evidence="6">
    <location>
        <begin position="39"/>
        <end position="60"/>
    </location>
</feature>
<dbReference type="SMART" id="SM00176">
    <property type="entry name" value="RAN"/>
    <property type="match status" value="1"/>
</dbReference>
<reference evidence="8" key="1">
    <citation type="submission" date="2025-08" db="UniProtKB">
        <authorList>
            <consortium name="Ensembl"/>
        </authorList>
    </citation>
    <scope>IDENTIFICATION</scope>
</reference>
<organism evidence="8 9">
    <name type="scientific">Gadus morhua</name>
    <name type="common">Atlantic cod</name>
    <dbReference type="NCBI Taxonomy" id="8049"/>
    <lineage>
        <taxon>Eukaryota</taxon>
        <taxon>Metazoa</taxon>
        <taxon>Chordata</taxon>
        <taxon>Craniata</taxon>
        <taxon>Vertebrata</taxon>
        <taxon>Euteleostomi</taxon>
        <taxon>Actinopterygii</taxon>
        <taxon>Neopterygii</taxon>
        <taxon>Teleostei</taxon>
        <taxon>Neoteleostei</taxon>
        <taxon>Acanthomorphata</taxon>
        <taxon>Zeiogadaria</taxon>
        <taxon>Gadariae</taxon>
        <taxon>Gadiformes</taxon>
        <taxon>Gadoidei</taxon>
        <taxon>Gadidae</taxon>
        <taxon>Gadus</taxon>
    </lineage>
</organism>
<evidence type="ECO:0000313" key="9">
    <source>
        <dbReference type="Proteomes" id="UP000694546"/>
    </source>
</evidence>
<dbReference type="SUPFAM" id="SSF52540">
    <property type="entry name" value="P-loop containing nucleoside triphosphate hydrolases"/>
    <property type="match status" value="1"/>
</dbReference>
<feature type="coiled-coil region" evidence="5">
    <location>
        <begin position="212"/>
        <end position="357"/>
    </location>
</feature>
<accession>A0A8C4Z911</accession>
<dbReference type="Gene3D" id="3.40.50.300">
    <property type="entry name" value="P-loop containing nucleotide triphosphate hydrolases"/>
    <property type="match status" value="1"/>
</dbReference>
<gene>
    <name evidence="8" type="primary">cracr2aa</name>
</gene>
<dbReference type="PROSITE" id="PS51419">
    <property type="entry name" value="RAB"/>
    <property type="match status" value="1"/>
</dbReference>
<dbReference type="PROSITE" id="PS51420">
    <property type="entry name" value="RHO"/>
    <property type="match status" value="1"/>
</dbReference>
<dbReference type="Ensembl" id="ENSGMOT00000007619.2">
    <property type="protein sequence ID" value="ENSGMOP00000007407.2"/>
    <property type="gene ID" value="ENSGMOG00000006977.2"/>
</dbReference>
<feature type="region of interest" description="Disordered" evidence="6">
    <location>
        <begin position="466"/>
        <end position="491"/>
    </location>
</feature>
<dbReference type="SMART" id="SM00054">
    <property type="entry name" value="EFh"/>
    <property type="match status" value="1"/>
</dbReference>
<dbReference type="GO" id="GO:0003924">
    <property type="term" value="F:GTPase activity"/>
    <property type="evidence" value="ECO:0007669"/>
    <property type="project" value="InterPro"/>
</dbReference>
<keyword evidence="1" id="KW-0479">Metal-binding</keyword>
<dbReference type="NCBIfam" id="TIGR00231">
    <property type="entry name" value="small_GTP"/>
    <property type="match status" value="1"/>
</dbReference>
<dbReference type="PROSITE" id="PS50222">
    <property type="entry name" value="EF_HAND_2"/>
    <property type="match status" value="1"/>
</dbReference>
<keyword evidence="9" id="KW-1185">Reference proteome</keyword>
<dbReference type="GO" id="GO:0005525">
    <property type="term" value="F:GTP binding"/>
    <property type="evidence" value="ECO:0007669"/>
    <property type="project" value="UniProtKB-KW"/>
</dbReference>
<keyword evidence="3" id="KW-0106">Calcium</keyword>
<evidence type="ECO:0000259" key="7">
    <source>
        <dbReference type="PROSITE" id="PS50222"/>
    </source>
</evidence>
<protein>
    <recommendedName>
        <fullName evidence="7">EF-hand domain-containing protein</fullName>
    </recommendedName>
</protein>
<keyword evidence="2" id="KW-0547">Nucleotide-binding</keyword>
<dbReference type="PRINTS" id="PR00449">
    <property type="entry name" value="RASTRNSFRMNG"/>
</dbReference>
<dbReference type="CDD" id="cd00154">
    <property type="entry name" value="Rab"/>
    <property type="match status" value="1"/>
</dbReference>
<keyword evidence="5" id="KW-0175">Coiled coil</keyword>
<feature type="domain" description="EF-hand" evidence="7">
    <location>
        <begin position="101"/>
        <end position="136"/>
    </location>
</feature>
<evidence type="ECO:0000313" key="8">
    <source>
        <dbReference type="Ensembl" id="ENSGMOP00000007407.2"/>
    </source>
</evidence>
<evidence type="ECO:0000256" key="6">
    <source>
        <dbReference type="SAM" id="MobiDB-lite"/>
    </source>
</evidence>
<dbReference type="InterPro" id="IPR001806">
    <property type="entry name" value="Small_GTPase"/>
</dbReference>
<dbReference type="SMART" id="SM00173">
    <property type="entry name" value="RAS"/>
    <property type="match status" value="1"/>
</dbReference>
<dbReference type="PROSITE" id="PS51421">
    <property type="entry name" value="RAS"/>
    <property type="match status" value="1"/>
</dbReference>
<evidence type="ECO:0000256" key="4">
    <source>
        <dbReference type="ARBA" id="ARBA00023134"/>
    </source>
</evidence>
<dbReference type="PROSITE" id="PS51417">
    <property type="entry name" value="ARF"/>
    <property type="match status" value="1"/>
</dbReference>
<dbReference type="InterPro" id="IPR011992">
    <property type="entry name" value="EF-hand-dom_pair"/>
</dbReference>
<dbReference type="SUPFAM" id="SSF47473">
    <property type="entry name" value="EF-hand"/>
    <property type="match status" value="1"/>
</dbReference>
<dbReference type="InterPro" id="IPR050227">
    <property type="entry name" value="Rab"/>
</dbReference>
<feature type="region of interest" description="Disordered" evidence="6">
    <location>
        <begin position="405"/>
        <end position="438"/>
    </location>
</feature>
<dbReference type="GeneTree" id="ENSGT00440000033504"/>
<keyword evidence="4" id="KW-0342">GTP-binding</keyword>
<dbReference type="SMART" id="SM00174">
    <property type="entry name" value="RHO"/>
    <property type="match status" value="1"/>
</dbReference>
<dbReference type="AlphaFoldDB" id="A0A8C4Z911"/>
<evidence type="ECO:0000256" key="1">
    <source>
        <dbReference type="ARBA" id="ARBA00022723"/>
    </source>
</evidence>
<reference evidence="8" key="2">
    <citation type="submission" date="2025-09" db="UniProtKB">
        <authorList>
            <consortium name="Ensembl"/>
        </authorList>
    </citation>
    <scope>IDENTIFICATION</scope>
</reference>
<evidence type="ECO:0000256" key="5">
    <source>
        <dbReference type="SAM" id="Coils"/>
    </source>
</evidence>
<dbReference type="SMART" id="SM00175">
    <property type="entry name" value="RAB"/>
    <property type="match status" value="1"/>
</dbReference>
<evidence type="ECO:0000256" key="3">
    <source>
        <dbReference type="ARBA" id="ARBA00022837"/>
    </source>
</evidence>
<dbReference type="PROSITE" id="PS00018">
    <property type="entry name" value="EF_HAND_1"/>
    <property type="match status" value="1"/>
</dbReference>
<name>A0A8C4Z911_GADMO</name>
<dbReference type="Pfam" id="PF00071">
    <property type="entry name" value="Ras"/>
    <property type="match status" value="1"/>
</dbReference>
<dbReference type="Pfam" id="PF13405">
    <property type="entry name" value="EF-hand_6"/>
    <property type="match status" value="1"/>
</dbReference>
<dbReference type="InterPro" id="IPR002048">
    <property type="entry name" value="EF_hand_dom"/>
</dbReference>
<dbReference type="InterPro" id="IPR005225">
    <property type="entry name" value="Small_GTP-bd"/>
</dbReference>
<dbReference type="Proteomes" id="UP000694546">
    <property type="component" value="Chromosome 9"/>
</dbReference>
<dbReference type="PANTHER" id="PTHR47977">
    <property type="entry name" value="RAS-RELATED PROTEIN RAB"/>
    <property type="match status" value="1"/>
</dbReference>